<protein>
    <submittedName>
        <fullName evidence="12">Rod shape-determining protein RodA</fullName>
    </submittedName>
</protein>
<keyword evidence="10" id="KW-0961">Cell wall biogenesis/degradation</keyword>
<evidence type="ECO:0000256" key="9">
    <source>
        <dbReference type="ARBA" id="ARBA00023136"/>
    </source>
</evidence>
<dbReference type="Pfam" id="PF01098">
    <property type="entry name" value="FTSW_RODA_SPOVE"/>
    <property type="match status" value="1"/>
</dbReference>
<evidence type="ECO:0000256" key="1">
    <source>
        <dbReference type="ARBA" id="ARBA00004141"/>
    </source>
</evidence>
<dbReference type="EMBL" id="LSQZ01000014">
    <property type="protein sequence ID" value="KXI14062.1"/>
    <property type="molecule type" value="Genomic_DNA"/>
</dbReference>
<dbReference type="PANTHER" id="PTHR30474:SF1">
    <property type="entry name" value="PEPTIDOGLYCAN GLYCOSYLTRANSFERASE MRDB"/>
    <property type="match status" value="1"/>
</dbReference>
<keyword evidence="3" id="KW-0328">Glycosyltransferase</keyword>
<accession>A0A135YXE6</accession>
<feature type="transmembrane region" description="Helical" evidence="11">
    <location>
        <begin position="266"/>
        <end position="291"/>
    </location>
</feature>
<keyword evidence="7" id="KW-0573">Peptidoglycan synthesis</keyword>
<feature type="transmembrane region" description="Helical" evidence="11">
    <location>
        <begin position="167"/>
        <end position="184"/>
    </location>
</feature>
<name>A0A135YXE6_9FIRM</name>
<dbReference type="GO" id="GO:0005886">
    <property type="term" value="C:plasma membrane"/>
    <property type="evidence" value="ECO:0007669"/>
    <property type="project" value="TreeGrafter"/>
</dbReference>
<feature type="transmembrane region" description="Helical" evidence="11">
    <location>
        <begin position="342"/>
        <end position="364"/>
    </location>
</feature>
<feature type="transmembrane region" description="Helical" evidence="11">
    <location>
        <begin position="190"/>
        <end position="208"/>
    </location>
</feature>
<gene>
    <name evidence="12" type="ORF">HMPREF3195_00393</name>
</gene>
<dbReference type="GO" id="GO:0009252">
    <property type="term" value="P:peptidoglycan biosynthetic process"/>
    <property type="evidence" value="ECO:0007669"/>
    <property type="project" value="UniProtKB-KW"/>
</dbReference>
<dbReference type="InterPro" id="IPR018365">
    <property type="entry name" value="Cell_cycle_FtsW-rel_CS"/>
</dbReference>
<dbReference type="NCBIfam" id="TIGR02210">
    <property type="entry name" value="rodA_shape"/>
    <property type="match status" value="1"/>
</dbReference>
<feature type="transmembrane region" description="Helical" evidence="11">
    <location>
        <begin position="303"/>
        <end position="322"/>
    </location>
</feature>
<dbReference type="GO" id="GO:0015648">
    <property type="term" value="F:lipid-linked peptidoglycan transporter activity"/>
    <property type="evidence" value="ECO:0007669"/>
    <property type="project" value="TreeGrafter"/>
</dbReference>
<evidence type="ECO:0000313" key="12">
    <source>
        <dbReference type="EMBL" id="KXI14062.1"/>
    </source>
</evidence>
<evidence type="ECO:0000313" key="13">
    <source>
        <dbReference type="Proteomes" id="UP000070326"/>
    </source>
</evidence>
<evidence type="ECO:0000256" key="3">
    <source>
        <dbReference type="ARBA" id="ARBA00022676"/>
    </source>
</evidence>
<reference evidence="12 13" key="1">
    <citation type="submission" date="2016-02" db="EMBL/GenBank/DDBJ databases">
        <authorList>
            <person name="Wen L."/>
            <person name="He K."/>
            <person name="Yang H."/>
        </authorList>
    </citation>
    <scope>NUCLEOTIDE SEQUENCE [LARGE SCALE GENOMIC DNA]</scope>
    <source>
        <strain evidence="12 13">MJR8628A</strain>
    </source>
</reference>
<dbReference type="PROSITE" id="PS00428">
    <property type="entry name" value="FTSW_RODA_SPOVE"/>
    <property type="match status" value="1"/>
</dbReference>
<comment type="subcellular location">
    <subcellularLocation>
        <location evidence="1">Membrane</location>
        <topology evidence="1">Multi-pass membrane protein</topology>
    </subcellularLocation>
</comment>
<feature type="transmembrane region" description="Helical" evidence="11">
    <location>
        <begin position="144"/>
        <end position="162"/>
    </location>
</feature>
<dbReference type="Proteomes" id="UP000070326">
    <property type="component" value="Unassembled WGS sequence"/>
</dbReference>
<evidence type="ECO:0000256" key="2">
    <source>
        <dbReference type="ARBA" id="ARBA00022475"/>
    </source>
</evidence>
<dbReference type="GO" id="GO:0008360">
    <property type="term" value="P:regulation of cell shape"/>
    <property type="evidence" value="ECO:0007669"/>
    <property type="project" value="UniProtKB-KW"/>
</dbReference>
<evidence type="ECO:0000256" key="4">
    <source>
        <dbReference type="ARBA" id="ARBA00022679"/>
    </source>
</evidence>
<dbReference type="eggNOG" id="COG0772">
    <property type="taxonomic scope" value="Bacteria"/>
</dbReference>
<evidence type="ECO:0000256" key="6">
    <source>
        <dbReference type="ARBA" id="ARBA00022960"/>
    </source>
</evidence>
<keyword evidence="6" id="KW-0133">Cell shape</keyword>
<dbReference type="STRING" id="1261.HMPREF3195_00393"/>
<dbReference type="GO" id="GO:0071555">
    <property type="term" value="P:cell wall organization"/>
    <property type="evidence" value="ECO:0007669"/>
    <property type="project" value="UniProtKB-KW"/>
</dbReference>
<evidence type="ECO:0000256" key="5">
    <source>
        <dbReference type="ARBA" id="ARBA00022692"/>
    </source>
</evidence>
<keyword evidence="2" id="KW-1003">Cell membrane</keyword>
<keyword evidence="5 11" id="KW-0812">Transmembrane</keyword>
<dbReference type="RefSeq" id="WP_060916540.1">
    <property type="nucleotide sequence ID" value="NZ_JASPAB010000026.1"/>
</dbReference>
<dbReference type="GO" id="GO:0016757">
    <property type="term" value="F:glycosyltransferase activity"/>
    <property type="evidence" value="ECO:0007669"/>
    <property type="project" value="UniProtKB-KW"/>
</dbReference>
<dbReference type="InterPro" id="IPR011923">
    <property type="entry name" value="RodA/MrdB"/>
</dbReference>
<evidence type="ECO:0000256" key="10">
    <source>
        <dbReference type="ARBA" id="ARBA00023316"/>
    </source>
</evidence>
<evidence type="ECO:0000256" key="11">
    <source>
        <dbReference type="SAM" id="Phobius"/>
    </source>
</evidence>
<keyword evidence="9 11" id="KW-0472">Membrane</keyword>
<feature type="transmembrane region" description="Helical" evidence="11">
    <location>
        <begin position="50"/>
        <end position="70"/>
    </location>
</feature>
<feature type="transmembrane region" description="Helical" evidence="11">
    <location>
        <begin position="20"/>
        <end position="38"/>
    </location>
</feature>
<dbReference type="PATRIC" id="fig|1261.3.peg.408"/>
<keyword evidence="8 11" id="KW-1133">Transmembrane helix</keyword>
<proteinExistence type="predicted"/>
<evidence type="ECO:0000256" key="8">
    <source>
        <dbReference type="ARBA" id="ARBA00022989"/>
    </source>
</evidence>
<dbReference type="InterPro" id="IPR001182">
    <property type="entry name" value="FtsW/RodA"/>
</dbReference>
<organism evidence="12 13">
    <name type="scientific">Peptostreptococcus anaerobius</name>
    <dbReference type="NCBI Taxonomy" id="1261"/>
    <lineage>
        <taxon>Bacteria</taxon>
        <taxon>Bacillati</taxon>
        <taxon>Bacillota</taxon>
        <taxon>Clostridia</taxon>
        <taxon>Peptostreptococcales</taxon>
        <taxon>Peptostreptococcaceae</taxon>
        <taxon>Peptostreptococcus</taxon>
    </lineage>
</organism>
<sequence length="373" mass="41729">MKKLEYRKKLKILRNIDWKLISIVLVIFFSGLIVLSSATHANLTGNFTQIYKQLLAFVMGTLIIAVFMMIDYNSIGKHYKELYVISLVLLVLVLIPGIGDVQFGARSWIRIGSFNLQTSEIVKTTFILSYAYIIDKNKKNINDLKTLFLLVVYAFPFIGLLLSQPDLGTAIVFSVMIFFMLYAAGLNNKILRNVVIVMVILAPIMYFLMAPHQRIRIVNFFNPEAMSNYQVLQSMIAIGSGGIFGKGLYNGSQNQESFLPVRDSDFIFAVVGEEFGLIGMIFFIVLFVLLITRLLMIAKKSKNTYGSLVIAGITGMFTYQIIQNIGMTVGLMPVTGVTLPFVSYGGSSLLTSMANIGIVLNICLRRKRMGLYS</sequence>
<dbReference type="GO" id="GO:0051301">
    <property type="term" value="P:cell division"/>
    <property type="evidence" value="ECO:0007669"/>
    <property type="project" value="InterPro"/>
</dbReference>
<dbReference type="PANTHER" id="PTHR30474">
    <property type="entry name" value="CELL CYCLE PROTEIN"/>
    <property type="match status" value="1"/>
</dbReference>
<comment type="caution">
    <text evidence="12">The sequence shown here is derived from an EMBL/GenBank/DDBJ whole genome shotgun (WGS) entry which is preliminary data.</text>
</comment>
<feature type="transmembrane region" description="Helical" evidence="11">
    <location>
        <begin position="82"/>
        <end position="99"/>
    </location>
</feature>
<keyword evidence="4" id="KW-0808">Transferase</keyword>
<dbReference type="GO" id="GO:0032153">
    <property type="term" value="C:cell division site"/>
    <property type="evidence" value="ECO:0007669"/>
    <property type="project" value="TreeGrafter"/>
</dbReference>
<evidence type="ECO:0000256" key="7">
    <source>
        <dbReference type="ARBA" id="ARBA00022984"/>
    </source>
</evidence>
<dbReference type="AlphaFoldDB" id="A0A135YXE6"/>